<feature type="domain" description="OmpR/PhoB-type" evidence="4">
    <location>
        <begin position="100"/>
        <end position="195"/>
    </location>
</feature>
<feature type="DNA-binding region" description="OmpR/PhoB-type" evidence="2">
    <location>
        <begin position="100"/>
        <end position="195"/>
    </location>
</feature>
<dbReference type="CDD" id="cd00383">
    <property type="entry name" value="trans_reg_C"/>
    <property type="match status" value="2"/>
</dbReference>
<name>A0A512NDH3_9HYPH</name>
<dbReference type="PANTHER" id="PTHR47691">
    <property type="entry name" value="REGULATOR-RELATED"/>
    <property type="match status" value="1"/>
</dbReference>
<dbReference type="GO" id="GO:0006355">
    <property type="term" value="P:regulation of DNA-templated transcription"/>
    <property type="evidence" value="ECO:0007669"/>
    <property type="project" value="InterPro"/>
</dbReference>
<evidence type="ECO:0000313" key="6">
    <source>
        <dbReference type="Proteomes" id="UP000321058"/>
    </source>
</evidence>
<dbReference type="Gene3D" id="1.10.10.10">
    <property type="entry name" value="Winged helix-like DNA-binding domain superfamily/Winged helix DNA-binding domain"/>
    <property type="match status" value="2"/>
</dbReference>
<dbReference type="GO" id="GO:0003677">
    <property type="term" value="F:DNA binding"/>
    <property type="evidence" value="ECO:0007669"/>
    <property type="project" value="UniProtKB-UniRule"/>
</dbReference>
<dbReference type="PANTHER" id="PTHR47691:SF3">
    <property type="entry name" value="HTH-TYPE TRANSCRIPTIONAL REGULATOR RV0890C-RELATED"/>
    <property type="match status" value="1"/>
</dbReference>
<dbReference type="InterPro" id="IPR027417">
    <property type="entry name" value="P-loop_NTPase"/>
</dbReference>
<reference evidence="5 6" key="1">
    <citation type="submission" date="2019-07" db="EMBL/GenBank/DDBJ databases">
        <title>Whole genome shotgun sequence of Reyranella soli NBRC 108950.</title>
        <authorList>
            <person name="Hosoyama A."/>
            <person name="Uohara A."/>
            <person name="Ohji S."/>
            <person name="Ichikawa N."/>
        </authorList>
    </citation>
    <scope>NUCLEOTIDE SEQUENCE [LARGE SCALE GENOMIC DNA]</scope>
    <source>
        <strain evidence="5 6">NBRC 108950</strain>
    </source>
</reference>
<sequence length="1055" mass="114066">MPIGGRAFDILQALVQATGIIVPKSDLMGRIWPNSFVGDNALQVHVSAIRKALGADRALLKTVSGRGYRLLGHWTVRPASDAAEPDGSTPSPLDLPPSASHTYRSGECEIDLAQCELRIHGASVPLGGRAFDLLAALVEGANELVTRDQLIERVWPGVSVKDGAIEFHISAIRKALGSHRTIIKTISGRGYRLLGTWSRHHTDQPRAPFSSPSAGGSTNLPASKIDLVGRDASIEYLQQACSAYRLVTLTGTGGIGKTALGIELARSLLPMFDGNVWLVELASLADPNLVSLAVAEAIGLPTDRGAKSAESVARDIGGTRLLLVLDNCEHLIDAATHLAESILRLSSRAVILATSRETLRTTGEHVYRVPPLDVPPHDSGQAAEILSNSAVQLFLDRAEATHMVGLRDRQNLRLIARICRHLDGMPLAIEFAAARAASLGVAQVADGLRDRFALLTTGRRTALPRHQTLRAVLDWSYALLPDAERLLLHRLAIFAGGFSFDAACAVMREHSPADVADSIASLVEKSVVNLEQTTSGGRWRLLETVRSYAMDKLTSVGDYAPTARRHADYFRDFFATFDPNANEESASADLASFTREVDNLRTALAWAFSASGDPRLGGHLAAAAVNFWLATSLLDECSNWIGKALASMGEADDLEHEMVLRNGLGQSLMFTEGMTSATHTNLTRALSLAEAIGSIEHQKRAVHGLWQISLRSVELRKALQLSRRYAEFARSDTGLAATHTANLMVGMSLTYLAEYAEASSLLEQAIHNYPAAQRQREMASLGLDALSSAFGHLSTCLFARGLVDAGIQAAERSIEEAQQVGQPVALCLAMTRPAGLLFPEVGAFDTAERHIAAILEQADRHALGTFRALAACATGRMLFMRGDPAAGAAALRSGLAQMEATGYRSLQTIFRGYFAEALTAAGNADEGLAEVERALRYAEQTEYMRFVPELLRIHGSVIAHSQPGNPKAEQILRRAIDLSQRQGALYWELRAALALAEDWQMQGRRMEAHSLLAPIYDRFTEGFTTPVLARVKAVLQATRADNDGPSVTYRRKSRS</sequence>
<dbReference type="SUPFAM" id="SSF52540">
    <property type="entry name" value="P-loop containing nucleoside triphosphate hydrolases"/>
    <property type="match status" value="1"/>
</dbReference>
<proteinExistence type="predicted"/>
<evidence type="ECO:0000313" key="5">
    <source>
        <dbReference type="EMBL" id="GEP56989.1"/>
    </source>
</evidence>
<dbReference type="PROSITE" id="PS51755">
    <property type="entry name" value="OMPR_PHOB"/>
    <property type="match status" value="2"/>
</dbReference>
<feature type="domain" description="OmpR/PhoB-type" evidence="4">
    <location>
        <begin position="1"/>
        <end position="72"/>
    </location>
</feature>
<evidence type="ECO:0000256" key="2">
    <source>
        <dbReference type="PROSITE-ProRule" id="PRU01091"/>
    </source>
</evidence>
<evidence type="ECO:0000256" key="3">
    <source>
        <dbReference type="SAM" id="MobiDB-lite"/>
    </source>
</evidence>
<dbReference type="Pfam" id="PF00486">
    <property type="entry name" value="Trans_reg_C"/>
    <property type="match status" value="2"/>
</dbReference>
<gene>
    <name evidence="5" type="ORF">RSO01_41550</name>
</gene>
<dbReference type="InterPro" id="IPR036388">
    <property type="entry name" value="WH-like_DNA-bd_sf"/>
</dbReference>
<dbReference type="EMBL" id="BKAJ01000073">
    <property type="protein sequence ID" value="GEP56989.1"/>
    <property type="molecule type" value="Genomic_DNA"/>
</dbReference>
<dbReference type="InterPro" id="IPR001867">
    <property type="entry name" value="OmpR/PhoB-type_DNA-bd"/>
</dbReference>
<dbReference type="Pfam" id="PF25872">
    <property type="entry name" value="HTH_77"/>
    <property type="match status" value="1"/>
</dbReference>
<dbReference type="Proteomes" id="UP000321058">
    <property type="component" value="Unassembled WGS sequence"/>
</dbReference>
<dbReference type="GO" id="GO:0000160">
    <property type="term" value="P:phosphorelay signal transduction system"/>
    <property type="evidence" value="ECO:0007669"/>
    <property type="project" value="InterPro"/>
</dbReference>
<comment type="caution">
    <text evidence="5">The sequence shown here is derived from an EMBL/GenBank/DDBJ whole genome shotgun (WGS) entry which is preliminary data.</text>
</comment>
<dbReference type="Gene3D" id="3.40.50.300">
    <property type="entry name" value="P-loop containing nucleotide triphosphate hydrolases"/>
    <property type="match status" value="1"/>
</dbReference>
<dbReference type="SMART" id="SM00862">
    <property type="entry name" value="Trans_reg_C"/>
    <property type="match status" value="2"/>
</dbReference>
<organism evidence="5 6">
    <name type="scientific">Reyranella soli</name>
    <dbReference type="NCBI Taxonomy" id="1230389"/>
    <lineage>
        <taxon>Bacteria</taxon>
        <taxon>Pseudomonadati</taxon>
        <taxon>Pseudomonadota</taxon>
        <taxon>Alphaproteobacteria</taxon>
        <taxon>Hyphomicrobiales</taxon>
        <taxon>Reyranellaceae</taxon>
        <taxon>Reyranella</taxon>
    </lineage>
</organism>
<accession>A0A512NDH3</accession>
<dbReference type="AlphaFoldDB" id="A0A512NDH3"/>
<evidence type="ECO:0000259" key="4">
    <source>
        <dbReference type="PROSITE" id="PS51755"/>
    </source>
</evidence>
<keyword evidence="1 2" id="KW-0238">DNA-binding</keyword>
<keyword evidence="6" id="KW-1185">Reference proteome</keyword>
<feature type="region of interest" description="Disordered" evidence="3">
    <location>
        <begin position="80"/>
        <end position="100"/>
    </location>
</feature>
<dbReference type="InterPro" id="IPR058852">
    <property type="entry name" value="HTH_77"/>
</dbReference>
<dbReference type="Gene3D" id="1.25.40.10">
    <property type="entry name" value="Tetratricopeptide repeat domain"/>
    <property type="match status" value="1"/>
</dbReference>
<evidence type="ECO:0000256" key="1">
    <source>
        <dbReference type="ARBA" id="ARBA00023125"/>
    </source>
</evidence>
<dbReference type="RefSeq" id="WP_170303231.1">
    <property type="nucleotide sequence ID" value="NZ_BKAJ01000073.1"/>
</dbReference>
<dbReference type="InterPro" id="IPR016032">
    <property type="entry name" value="Sig_transdc_resp-reg_C-effctor"/>
</dbReference>
<dbReference type="SUPFAM" id="SSF46894">
    <property type="entry name" value="C-terminal effector domain of the bipartite response regulators"/>
    <property type="match status" value="2"/>
</dbReference>
<protein>
    <submittedName>
        <fullName evidence="5">Transcriptional regulator</fullName>
    </submittedName>
</protein>
<dbReference type="InterPro" id="IPR011990">
    <property type="entry name" value="TPR-like_helical_dom_sf"/>
</dbReference>
<feature type="DNA-binding region" description="OmpR/PhoB-type" evidence="2">
    <location>
        <begin position="1"/>
        <end position="72"/>
    </location>
</feature>